<evidence type="ECO:0000313" key="2">
    <source>
        <dbReference type="EMBL" id="TEB39956.1"/>
    </source>
</evidence>
<evidence type="ECO:0000256" key="1">
    <source>
        <dbReference type="SAM" id="MobiDB-lite"/>
    </source>
</evidence>
<organism evidence="2 3">
    <name type="scientific">Coprinellus micaceus</name>
    <name type="common">Glistening ink-cap mushroom</name>
    <name type="synonym">Coprinus micaceus</name>
    <dbReference type="NCBI Taxonomy" id="71717"/>
    <lineage>
        <taxon>Eukaryota</taxon>
        <taxon>Fungi</taxon>
        <taxon>Dikarya</taxon>
        <taxon>Basidiomycota</taxon>
        <taxon>Agaricomycotina</taxon>
        <taxon>Agaricomycetes</taxon>
        <taxon>Agaricomycetidae</taxon>
        <taxon>Agaricales</taxon>
        <taxon>Agaricineae</taxon>
        <taxon>Psathyrellaceae</taxon>
        <taxon>Coprinellus</taxon>
    </lineage>
</organism>
<gene>
    <name evidence="2" type="ORF">FA13DRAFT_1784602</name>
</gene>
<dbReference type="AlphaFoldDB" id="A0A4Y7U0J4"/>
<dbReference type="EMBL" id="QPFP01000001">
    <property type="protein sequence ID" value="TEB39956.1"/>
    <property type="molecule type" value="Genomic_DNA"/>
</dbReference>
<comment type="caution">
    <text evidence="2">The sequence shown here is derived from an EMBL/GenBank/DDBJ whole genome shotgun (WGS) entry which is preliminary data.</text>
</comment>
<accession>A0A4Y7U0J4</accession>
<sequence>MSYRTKARIQPLRFSDRTSSASPGNLSKLRQRSSPRSRAPQLPHDVLATVFAHVREVVTLKSTIPLWGELQDAKITVGPLIQITMVSWFWREVALSSPSLWSAIPVLVESGKLLSLANPQQVRYCLQLAKETPLKLIIGTRKELGGPGVKYQRSLTYHPLDFLAELAPRVSELAIAFQPNSNLLPVIRQSPHNFLILEALILIGSPQPASLLEQAGFWECTHLRQVLWGFSYQASPPPFLSTPPPGLTEVLLTDNWDATLPSATVHAFLGAASGLIEFRVRVCHSHGSADSDSPNSQPLLLLHHDKLQKLSIIFQGHSPDSSSAPLISALRTPGLKDFSFDLDWSTSVNPSAVTKWLCISSGCSLSTFECLARHIDRADLLQCLRAMPLLEVFKCTGAVLGDRRFRLAAVDTDKALIDERLLMMLAVGVSQQGLSKAEKIPCPLLREFHVENAYFSRFHLDAFILGRLYGGTRFLPNENNVKVTPLRKIVIVDLIDKLGGDVGAGVFKARRFMQKWKALHDVEVSVSRFIDKHRLVVAGLEDVARPL</sequence>
<proteinExistence type="predicted"/>
<keyword evidence="3" id="KW-1185">Reference proteome</keyword>
<dbReference type="Proteomes" id="UP000298030">
    <property type="component" value="Unassembled WGS sequence"/>
</dbReference>
<protein>
    <recommendedName>
        <fullName evidence="4">F-box domain-containing protein</fullName>
    </recommendedName>
</protein>
<name>A0A4Y7U0J4_COPMI</name>
<evidence type="ECO:0000313" key="3">
    <source>
        <dbReference type="Proteomes" id="UP000298030"/>
    </source>
</evidence>
<reference evidence="2 3" key="1">
    <citation type="journal article" date="2019" name="Nat. Ecol. Evol.">
        <title>Megaphylogeny resolves global patterns of mushroom evolution.</title>
        <authorList>
            <person name="Varga T."/>
            <person name="Krizsan K."/>
            <person name="Foldi C."/>
            <person name="Dima B."/>
            <person name="Sanchez-Garcia M."/>
            <person name="Sanchez-Ramirez S."/>
            <person name="Szollosi G.J."/>
            <person name="Szarkandi J.G."/>
            <person name="Papp V."/>
            <person name="Albert L."/>
            <person name="Andreopoulos W."/>
            <person name="Angelini C."/>
            <person name="Antonin V."/>
            <person name="Barry K.W."/>
            <person name="Bougher N.L."/>
            <person name="Buchanan P."/>
            <person name="Buyck B."/>
            <person name="Bense V."/>
            <person name="Catcheside P."/>
            <person name="Chovatia M."/>
            <person name="Cooper J."/>
            <person name="Damon W."/>
            <person name="Desjardin D."/>
            <person name="Finy P."/>
            <person name="Geml J."/>
            <person name="Haridas S."/>
            <person name="Hughes K."/>
            <person name="Justo A."/>
            <person name="Karasinski D."/>
            <person name="Kautmanova I."/>
            <person name="Kiss B."/>
            <person name="Kocsube S."/>
            <person name="Kotiranta H."/>
            <person name="LaButti K.M."/>
            <person name="Lechner B.E."/>
            <person name="Liimatainen K."/>
            <person name="Lipzen A."/>
            <person name="Lukacs Z."/>
            <person name="Mihaltcheva S."/>
            <person name="Morgado L.N."/>
            <person name="Niskanen T."/>
            <person name="Noordeloos M.E."/>
            <person name="Ohm R.A."/>
            <person name="Ortiz-Santana B."/>
            <person name="Ovrebo C."/>
            <person name="Racz N."/>
            <person name="Riley R."/>
            <person name="Savchenko A."/>
            <person name="Shiryaev A."/>
            <person name="Soop K."/>
            <person name="Spirin V."/>
            <person name="Szebenyi C."/>
            <person name="Tomsovsky M."/>
            <person name="Tulloss R.E."/>
            <person name="Uehling J."/>
            <person name="Grigoriev I.V."/>
            <person name="Vagvolgyi C."/>
            <person name="Papp T."/>
            <person name="Martin F.M."/>
            <person name="Miettinen O."/>
            <person name="Hibbett D.S."/>
            <person name="Nagy L.G."/>
        </authorList>
    </citation>
    <scope>NUCLEOTIDE SEQUENCE [LARGE SCALE GENOMIC DNA]</scope>
    <source>
        <strain evidence="2 3">FP101781</strain>
    </source>
</reference>
<evidence type="ECO:0008006" key="4">
    <source>
        <dbReference type="Google" id="ProtNLM"/>
    </source>
</evidence>
<feature type="region of interest" description="Disordered" evidence="1">
    <location>
        <begin position="14"/>
        <end position="40"/>
    </location>
</feature>